<dbReference type="RefSeq" id="WP_267884099.1">
    <property type="nucleotide sequence ID" value="NZ_BMUG01000005.1"/>
</dbReference>
<proteinExistence type="predicted"/>
<organism evidence="1 2">
    <name type="scientific">Streptomyces microflavus</name>
    <name type="common">Streptomyces lipmanii</name>
    <dbReference type="NCBI Taxonomy" id="1919"/>
    <lineage>
        <taxon>Bacteria</taxon>
        <taxon>Bacillati</taxon>
        <taxon>Actinomycetota</taxon>
        <taxon>Actinomycetes</taxon>
        <taxon>Kitasatosporales</taxon>
        <taxon>Streptomycetaceae</taxon>
        <taxon>Streptomyces</taxon>
    </lineage>
</organism>
<dbReference type="EMBL" id="BLWD01000002">
    <property type="protein sequence ID" value="GFN09510.1"/>
    <property type="molecule type" value="Genomic_DNA"/>
</dbReference>
<accession>A0A7J0D449</accession>
<name>A0A7J0D449_STRMI</name>
<dbReference type="AlphaFoldDB" id="A0A7J0D449"/>
<evidence type="ECO:0000313" key="1">
    <source>
        <dbReference type="EMBL" id="GFN09510.1"/>
    </source>
</evidence>
<comment type="caution">
    <text evidence="1">The sequence shown here is derived from an EMBL/GenBank/DDBJ whole genome shotgun (WGS) entry which is preliminary data.</text>
</comment>
<reference evidence="1 2" key="1">
    <citation type="submission" date="2020-05" db="EMBL/GenBank/DDBJ databases">
        <title>Whole genome shotgun sequence of Streptomyces microflavus NBRC 13062.</title>
        <authorList>
            <person name="Komaki H."/>
            <person name="Tamura T."/>
        </authorList>
    </citation>
    <scope>NUCLEOTIDE SEQUENCE [LARGE SCALE GENOMIC DNA]</scope>
    <source>
        <strain evidence="1 2">NBRC 13062</strain>
    </source>
</reference>
<protein>
    <submittedName>
        <fullName evidence="1">Uncharacterized protein</fullName>
    </submittedName>
</protein>
<evidence type="ECO:0000313" key="2">
    <source>
        <dbReference type="Proteomes" id="UP000498740"/>
    </source>
</evidence>
<gene>
    <name evidence="1" type="ORF">Smic_80660</name>
</gene>
<sequence length="44" mass="4811">MYPSLDDYDLQGVRPEEAALWGGDILLAVEARSDGEPLDGLTFD</sequence>
<dbReference type="Proteomes" id="UP000498740">
    <property type="component" value="Unassembled WGS sequence"/>
</dbReference>